<feature type="transmembrane region" description="Helical" evidence="1">
    <location>
        <begin position="81"/>
        <end position="97"/>
    </location>
</feature>
<dbReference type="EMBL" id="CAXAMM010042428">
    <property type="protein sequence ID" value="CAK9104809.1"/>
    <property type="molecule type" value="Genomic_DNA"/>
</dbReference>
<organism evidence="2 4">
    <name type="scientific">Durusdinium trenchii</name>
    <dbReference type="NCBI Taxonomy" id="1381693"/>
    <lineage>
        <taxon>Eukaryota</taxon>
        <taxon>Sar</taxon>
        <taxon>Alveolata</taxon>
        <taxon>Dinophyceae</taxon>
        <taxon>Suessiales</taxon>
        <taxon>Symbiodiniaceae</taxon>
        <taxon>Durusdinium</taxon>
    </lineage>
</organism>
<keyword evidence="1" id="KW-0472">Membrane</keyword>
<keyword evidence="4" id="KW-1185">Reference proteome</keyword>
<feature type="transmembrane region" description="Helical" evidence="1">
    <location>
        <begin position="50"/>
        <end position="69"/>
    </location>
</feature>
<protein>
    <submittedName>
        <fullName evidence="2">WD_REPEATS_REGION domain-containing protein</fullName>
    </submittedName>
</protein>
<dbReference type="EMBL" id="CAXAMM010042417">
    <property type="protein sequence ID" value="CAK9104776.1"/>
    <property type="molecule type" value="Genomic_DNA"/>
</dbReference>
<comment type="caution">
    <text evidence="2">The sequence shown here is derived from an EMBL/GenBank/DDBJ whole genome shotgun (WGS) entry which is preliminary data.</text>
</comment>
<keyword evidence="1" id="KW-0812">Transmembrane</keyword>
<keyword evidence="1" id="KW-1133">Transmembrane helix</keyword>
<evidence type="ECO:0000313" key="3">
    <source>
        <dbReference type="EMBL" id="CAK9104809.1"/>
    </source>
</evidence>
<dbReference type="Proteomes" id="UP001642464">
    <property type="component" value="Unassembled WGS sequence"/>
</dbReference>
<evidence type="ECO:0000313" key="2">
    <source>
        <dbReference type="EMBL" id="CAK9104776.1"/>
    </source>
</evidence>
<name>A0ABP0RVW3_9DINO</name>
<gene>
    <name evidence="2" type="ORF">SCF082_LOCUS48864</name>
    <name evidence="3" type="ORF">SCF082_LOCUS48879</name>
</gene>
<evidence type="ECO:0000313" key="4">
    <source>
        <dbReference type="Proteomes" id="UP001642464"/>
    </source>
</evidence>
<reference evidence="2 4" key="1">
    <citation type="submission" date="2024-02" db="EMBL/GenBank/DDBJ databases">
        <authorList>
            <person name="Chen Y."/>
            <person name="Shah S."/>
            <person name="Dougan E. K."/>
            <person name="Thang M."/>
            <person name="Chan C."/>
        </authorList>
    </citation>
    <scope>NUCLEOTIDE SEQUENCE [LARGE SCALE GENOMIC DNA]</scope>
</reference>
<proteinExistence type="predicted"/>
<sequence length="163" mass="18455">MVLRLKRRGLLVGGPPCNSWIFINAATHGRRKDNIFGNTNRKYVSDATAITCRFILLGLVAIARDAFFLGEQPSSSLMTDFPYMLFMASVVAPLYWSKVSFPMGAYGHPNTKPTKMFGTLPYMQRFKRKLSAADKRRINKNKAIKKFQTVRKTINKTTGKTQV</sequence>
<evidence type="ECO:0000256" key="1">
    <source>
        <dbReference type="SAM" id="Phobius"/>
    </source>
</evidence>
<accession>A0ABP0RVW3</accession>